<organism evidence="1 2">
    <name type="scientific">Candidatus Sarcina troglodytae</name>
    <dbReference type="NCBI Taxonomy" id="2726954"/>
    <lineage>
        <taxon>Bacteria</taxon>
        <taxon>Bacillati</taxon>
        <taxon>Bacillota</taxon>
        <taxon>Clostridia</taxon>
        <taxon>Eubacteriales</taxon>
        <taxon>Clostridiaceae</taxon>
        <taxon>Sarcina</taxon>
    </lineage>
</organism>
<evidence type="ECO:0000313" key="1">
    <source>
        <dbReference type="EMBL" id="QPJ86695.1"/>
    </source>
</evidence>
<gene>
    <name evidence="1" type="ORF">HH195_11950</name>
</gene>
<dbReference type="Proteomes" id="UP000594603">
    <property type="component" value="Plasmid p2"/>
</dbReference>
<geneLocation type="plasmid" evidence="1 2">
    <name>p2</name>
</geneLocation>
<accession>A0ACD1BGK3</accession>
<dbReference type="EMBL" id="CP051756">
    <property type="protein sequence ID" value="QPJ86695.1"/>
    <property type="molecule type" value="Genomic_DNA"/>
</dbReference>
<keyword evidence="1" id="KW-0614">Plasmid</keyword>
<reference evidence="1" key="1">
    <citation type="submission" date="2020-04" db="EMBL/GenBank/DDBJ databases">
        <title>A novel bacterium ('Candidatus Sarcina troglodytae' sp. nov.) linked to a protracted, uniformly lethal epizootic among sanctuary western chimpanzees (Pan troglodytes verus) in Sierra Leone.</title>
        <authorList>
            <person name="Owens L.A."/>
            <person name="Colitti B."/>
            <person name="Hirji I."/>
            <person name="Pizaro A."/>
            <person name="Jaffe J.E."/>
            <person name="Moittie S."/>
            <person name="Bishop-Lilly K.A."/>
            <person name="Estrella L.A."/>
            <person name="Voegtly L.J."/>
            <person name="Kuhn J.H."/>
            <person name="Suen G."/>
            <person name="Deblois C.L."/>
            <person name="Dunn C."/>
            <person name="Juan-Salles C."/>
            <person name="Goldberg T.L."/>
        </authorList>
    </citation>
    <scope>NUCLEOTIDE SEQUENCE</scope>
    <source>
        <strain evidence="1">JB2</strain>
    </source>
</reference>
<sequence length="406" mass="46162">MRLFKRNKKIKNETDSISLNPTINDLNSFFNSYDISGSKLTSATYYACMLIRCNSIAKLPLNLLFKDDKGTKKAVNHSVYNLLKYRPNAFMSTHDFLWATEFMRLEYGNSYWAADSDNKGNITALYLLDSRNVSILIDDIGIMDNINDMYYVYTDVRKGQLIYNANNIIHFKNFAIDGIRGRGIKYYLSDLISNEQYATNVIKNRYQTGLQDPLIVEYTGDLNDTKTAKIKNKFASLGGVQNAGKVVPIPSDFKVSQLETKLVNNQFFELQGITATHIANAFGIKPFQLSNINKSTDVEEQNKIFYSDTLQDVLTLYEQEITYKLLSNKERINYFFKFDIDSLLRSNLTSRTASYIAGINNGYMTPAEVREKEDLPYINGTDKLIIGNGASIPLDDLGKQYMKGGT</sequence>
<evidence type="ECO:0000313" key="2">
    <source>
        <dbReference type="Proteomes" id="UP000594603"/>
    </source>
</evidence>
<keyword evidence="2" id="KW-1185">Reference proteome</keyword>
<protein>
    <submittedName>
        <fullName evidence="1">Phage portal protein</fullName>
    </submittedName>
</protein>
<name>A0ACD1BGK3_9CLOT</name>
<proteinExistence type="predicted"/>